<sequence length="241" mass="28561">MNQENYILFDQYLQEELTDPEKKLFEDQLRSDTILATSFEDFKEVNFQLKQKFSMDKERRALRSKLAKISDECREKKDSRVRTLKPWYYSVAASVTILLGVWFVMQNAKPVFEDYNQYENAYFVERGDESATLKAAQDAFNNKKYKEAVVDFELVRHEKPSTEVDLYYGITLMEVNRLEEARAIFEPIRKGTSIYKNKASWNLVLLELKQKEYDACKTILKTIPTDYENYDQVKELLKNLN</sequence>
<proteinExistence type="predicted"/>
<dbReference type="Gene3D" id="1.25.40.10">
    <property type="entry name" value="Tetratricopeptide repeat domain"/>
    <property type="match status" value="1"/>
</dbReference>
<evidence type="ECO:0000313" key="3">
    <source>
        <dbReference type="Proteomes" id="UP000244527"/>
    </source>
</evidence>
<reference evidence="2 3" key="1">
    <citation type="submission" date="2017-04" db="EMBL/GenBank/DDBJ databases">
        <title>Compelte genome sequence of WV33.</title>
        <authorList>
            <person name="Lee P.C."/>
        </authorList>
    </citation>
    <scope>NUCLEOTIDE SEQUENCE [LARGE SCALE GENOMIC DNA]</scope>
    <source>
        <strain evidence="2 3">WV33</strain>
    </source>
</reference>
<evidence type="ECO:0000256" key="1">
    <source>
        <dbReference type="SAM" id="Phobius"/>
    </source>
</evidence>
<keyword evidence="1" id="KW-0812">Transmembrane</keyword>
<dbReference type="RefSeq" id="WP_108739515.1">
    <property type="nucleotide sequence ID" value="NZ_CP020918.1"/>
</dbReference>
<dbReference type="InterPro" id="IPR011990">
    <property type="entry name" value="TPR-like_helical_dom_sf"/>
</dbReference>
<keyword evidence="1" id="KW-0472">Membrane</keyword>
<dbReference type="AlphaFoldDB" id="A0A2S1LA14"/>
<protein>
    <recommendedName>
        <fullName evidence="4">Tetratricopeptide repeat protein</fullName>
    </recommendedName>
</protein>
<keyword evidence="3" id="KW-1185">Reference proteome</keyword>
<feature type="transmembrane region" description="Helical" evidence="1">
    <location>
        <begin position="86"/>
        <end position="105"/>
    </location>
</feature>
<organism evidence="2 3">
    <name type="scientific">Flavobacterium faecale</name>
    <dbReference type="NCBI Taxonomy" id="1355330"/>
    <lineage>
        <taxon>Bacteria</taxon>
        <taxon>Pseudomonadati</taxon>
        <taxon>Bacteroidota</taxon>
        <taxon>Flavobacteriia</taxon>
        <taxon>Flavobacteriales</taxon>
        <taxon>Flavobacteriaceae</taxon>
        <taxon>Flavobacterium</taxon>
    </lineage>
</organism>
<evidence type="ECO:0008006" key="4">
    <source>
        <dbReference type="Google" id="ProtNLM"/>
    </source>
</evidence>
<dbReference type="Proteomes" id="UP000244527">
    <property type="component" value="Chromosome"/>
</dbReference>
<gene>
    <name evidence="2" type="ORF">FFWV33_02905</name>
</gene>
<accession>A0A2S1LA14</accession>
<evidence type="ECO:0000313" key="2">
    <source>
        <dbReference type="EMBL" id="AWG20554.1"/>
    </source>
</evidence>
<dbReference type="KEGG" id="ffa:FFWV33_02905"/>
<name>A0A2S1LA14_9FLAO</name>
<dbReference type="OrthoDB" id="979271at2"/>
<keyword evidence="1" id="KW-1133">Transmembrane helix</keyword>
<dbReference type="SUPFAM" id="SSF48452">
    <property type="entry name" value="TPR-like"/>
    <property type="match status" value="1"/>
</dbReference>
<dbReference type="EMBL" id="CP020918">
    <property type="protein sequence ID" value="AWG20554.1"/>
    <property type="molecule type" value="Genomic_DNA"/>
</dbReference>